<feature type="compositionally biased region" description="Basic and acidic residues" evidence="1">
    <location>
        <begin position="221"/>
        <end position="230"/>
    </location>
</feature>
<dbReference type="AlphaFoldDB" id="A0A8K0UUS4"/>
<feature type="compositionally biased region" description="Low complexity" evidence="1">
    <location>
        <begin position="470"/>
        <end position="486"/>
    </location>
</feature>
<organism evidence="2 3">
    <name type="scientific">Cristinia sonorae</name>
    <dbReference type="NCBI Taxonomy" id="1940300"/>
    <lineage>
        <taxon>Eukaryota</taxon>
        <taxon>Fungi</taxon>
        <taxon>Dikarya</taxon>
        <taxon>Basidiomycota</taxon>
        <taxon>Agaricomycotina</taxon>
        <taxon>Agaricomycetes</taxon>
        <taxon>Agaricomycetidae</taxon>
        <taxon>Agaricales</taxon>
        <taxon>Pleurotineae</taxon>
        <taxon>Stephanosporaceae</taxon>
        <taxon>Cristinia</taxon>
    </lineage>
</organism>
<feature type="compositionally biased region" description="Low complexity" evidence="1">
    <location>
        <begin position="289"/>
        <end position="335"/>
    </location>
</feature>
<dbReference type="OrthoDB" id="2802795at2759"/>
<feature type="compositionally biased region" description="Acidic residues" evidence="1">
    <location>
        <begin position="435"/>
        <end position="444"/>
    </location>
</feature>
<keyword evidence="3" id="KW-1185">Reference proteome</keyword>
<name>A0A8K0UUS4_9AGAR</name>
<comment type="caution">
    <text evidence="2">The sequence shown here is derived from an EMBL/GenBank/DDBJ whole genome shotgun (WGS) entry which is preliminary data.</text>
</comment>
<protein>
    <submittedName>
        <fullName evidence="2">Uncharacterized protein</fullName>
    </submittedName>
</protein>
<sequence length="724" mass="77083">MSNVKGEFFQVIKAKTGVVCATVSQKGSGIEGYGERLPIRSEFRSLAFRSLPNDSPADHRLKLSRLCSQQRPISTTSSSVAQSGSVPTAATPHTNHLLPLGLPPAMKSCLKHSPPATPDLSQLNTPEGSRPGTPPPTPLAARKCVSWCGNEGLEEIFTADDWDRSPAPMAPKLSYQDILELKQLQLNLPRAPQLRPICRPTHGPPISRFAAAPSLTPSKWKNRDDSRSNIDSDILPYLDSVPIQLLPLLDTPPTTPQSSSPSPTPTPLEPPKATDLETPPPASNHPIEAPSVTPSVSSHPSSSASAPAIIIDSPSSPTSGTLSSPTTPTFTSPVSQFTHDSTPKPPPRRTSNFQFLPLLPVQEQPKLPPEPPIQKPAEPKRKLNMTFLPLLPPTETPVSQPEPPSSIIQQQDPVNAPPSVAEAAAPTSTHHDAQSESEAEDTTDNESLSSGSHHHSSHRHRRTMNIPLYASSPTSSATPSLSSSASDTDDLDTESEAPSVVSGSSTPSSPMERDTAHEYYSRERNIAGEVSSYFPVVPHPDVTRQHHQRTPQPDVVYDMCSIAGPGQTPPLSSLYPELRKVDSLETLTGEMESEVARKIRLEAIPSPSLVPPSPFSLYPPSPETERFASSSGGGGGGGSKGGGSAVPKRTFFTRSVSKLATAASSVSEVDVEGEGEFLLSCTGEKETGMPLLRPSFSRRKDGEEDMTVVGAGSTGGGSEGWMRS</sequence>
<gene>
    <name evidence="2" type="ORF">BXZ70DRAFT_1005479</name>
</gene>
<feature type="region of interest" description="Disordered" evidence="1">
    <location>
        <begin position="247"/>
        <end position="524"/>
    </location>
</feature>
<feature type="compositionally biased region" description="Pro residues" evidence="1">
    <location>
        <begin position="390"/>
        <end position="404"/>
    </location>
</feature>
<feature type="compositionally biased region" description="Low complexity" evidence="1">
    <location>
        <begin position="247"/>
        <end position="261"/>
    </location>
</feature>
<feature type="compositionally biased region" description="Low complexity" evidence="1">
    <location>
        <begin position="74"/>
        <end position="86"/>
    </location>
</feature>
<feature type="compositionally biased region" description="Low complexity" evidence="1">
    <location>
        <begin position="405"/>
        <end position="414"/>
    </location>
</feature>
<accession>A0A8K0UUS4</accession>
<reference evidence="2" key="1">
    <citation type="journal article" date="2021" name="New Phytol.">
        <title>Evolutionary innovations through gain and loss of genes in the ectomycorrhizal Boletales.</title>
        <authorList>
            <person name="Wu G."/>
            <person name="Miyauchi S."/>
            <person name="Morin E."/>
            <person name="Kuo A."/>
            <person name="Drula E."/>
            <person name="Varga T."/>
            <person name="Kohler A."/>
            <person name="Feng B."/>
            <person name="Cao Y."/>
            <person name="Lipzen A."/>
            <person name="Daum C."/>
            <person name="Hundley H."/>
            <person name="Pangilinan J."/>
            <person name="Johnson J."/>
            <person name="Barry K."/>
            <person name="LaButti K."/>
            <person name="Ng V."/>
            <person name="Ahrendt S."/>
            <person name="Min B."/>
            <person name="Choi I.G."/>
            <person name="Park H."/>
            <person name="Plett J.M."/>
            <person name="Magnuson J."/>
            <person name="Spatafora J.W."/>
            <person name="Nagy L.G."/>
            <person name="Henrissat B."/>
            <person name="Grigoriev I.V."/>
            <person name="Yang Z.L."/>
            <person name="Xu J."/>
            <person name="Martin F.M."/>
        </authorList>
    </citation>
    <scope>NUCLEOTIDE SEQUENCE</scope>
    <source>
        <strain evidence="2">KKN 215</strain>
    </source>
</reference>
<evidence type="ECO:0000256" key="1">
    <source>
        <dbReference type="SAM" id="MobiDB-lite"/>
    </source>
</evidence>
<feature type="compositionally biased region" description="Basic and acidic residues" evidence="1">
    <location>
        <begin position="511"/>
        <end position="524"/>
    </location>
</feature>
<proteinExistence type="predicted"/>
<feature type="region of interest" description="Disordered" evidence="1">
    <location>
        <begin position="73"/>
        <end position="137"/>
    </location>
</feature>
<feature type="compositionally biased region" description="Gly residues" evidence="1">
    <location>
        <begin position="712"/>
        <end position="724"/>
    </location>
</feature>
<feature type="region of interest" description="Disordered" evidence="1">
    <location>
        <begin position="618"/>
        <end position="646"/>
    </location>
</feature>
<feature type="compositionally biased region" description="Low complexity" evidence="1">
    <location>
        <begin position="496"/>
        <end position="510"/>
    </location>
</feature>
<feature type="region of interest" description="Disordered" evidence="1">
    <location>
        <begin position="200"/>
        <end position="233"/>
    </location>
</feature>
<evidence type="ECO:0000313" key="3">
    <source>
        <dbReference type="Proteomes" id="UP000813824"/>
    </source>
</evidence>
<dbReference type="PRINTS" id="PR01217">
    <property type="entry name" value="PRICHEXTENSN"/>
</dbReference>
<feature type="compositionally biased region" description="Basic residues" evidence="1">
    <location>
        <begin position="452"/>
        <end position="463"/>
    </location>
</feature>
<dbReference type="EMBL" id="JAEVFJ010000006">
    <property type="protein sequence ID" value="KAH8103926.1"/>
    <property type="molecule type" value="Genomic_DNA"/>
</dbReference>
<feature type="region of interest" description="Disordered" evidence="1">
    <location>
        <begin position="688"/>
        <end position="724"/>
    </location>
</feature>
<dbReference type="Proteomes" id="UP000813824">
    <property type="component" value="Unassembled WGS sequence"/>
</dbReference>
<feature type="compositionally biased region" description="Gly residues" evidence="1">
    <location>
        <begin position="631"/>
        <end position="644"/>
    </location>
</feature>
<evidence type="ECO:0000313" key="2">
    <source>
        <dbReference type="EMBL" id="KAH8103926.1"/>
    </source>
</evidence>